<protein>
    <submittedName>
        <fullName evidence="1">Putative secreted protein</fullName>
    </submittedName>
</protein>
<proteinExistence type="predicted"/>
<sequence length="128" mass="14064">MSSSSACFALSTLSQTFFSLSSGVSPTCRSSIDRFRSETLSLVILRTPSKQFCALRMSPFQEFPSVMSSSSACFALSTLSQTFFSLSSGVSPTCRSSIDRFRSETLSLVILRTPSKQFCALRMSPFFQ</sequence>
<dbReference type="EMBL" id="GIFC01009984">
    <property type="protein sequence ID" value="MXU92067.1"/>
    <property type="molecule type" value="Transcribed_RNA"/>
</dbReference>
<reference evidence="1" key="1">
    <citation type="submission" date="2019-12" db="EMBL/GenBank/DDBJ databases">
        <title>An insight into the sialome of adult female Ixodes ricinus ticks feeding for 6 days.</title>
        <authorList>
            <person name="Perner J."/>
            <person name="Ribeiro J.M.C."/>
        </authorList>
    </citation>
    <scope>NUCLEOTIDE SEQUENCE</scope>
    <source>
        <strain evidence="1">Semi-engorged</strain>
        <tissue evidence="1">Salivary glands</tissue>
    </source>
</reference>
<dbReference type="AlphaFoldDB" id="A0A6B0UQK7"/>
<evidence type="ECO:0000313" key="1">
    <source>
        <dbReference type="EMBL" id="MXU92067.1"/>
    </source>
</evidence>
<name>A0A6B0UQK7_IXORI</name>
<organism evidence="1">
    <name type="scientific">Ixodes ricinus</name>
    <name type="common">Common tick</name>
    <name type="synonym">Acarus ricinus</name>
    <dbReference type="NCBI Taxonomy" id="34613"/>
    <lineage>
        <taxon>Eukaryota</taxon>
        <taxon>Metazoa</taxon>
        <taxon>Ecdysozoa</taxon>
        <taxon>Arthropoda</taxon>
        <taxon>Chelicerata</taxon>
        <taxon>Arachnida</taxon>
        <taxon>Acari</taxon>
        <taxon>Parasitiformes</taxon>
        <taxon>Ixodida</taxon>
        <taxon>Ixodoidea</taxon>
        <taxon>Ixodidae</taxon>
        <taxon>Ixodinae</taxon>
        <taxon>Ixodes</taxon>
    </lineage>
</organism>
<accession>A0A6B0UQK7</accession>